<dbReference type="InterPro" id="IPR010982">
    <property type="entry name" value="Lambda_DNA-bd_dom_sf"/>
</dbReference>
<evidence type="ECO:0000256" key="1">
    <source>
        <dbReference type="ARBA" id="ARBA00023015"/>
    </source>
</evidence>
<dbReference type="InterPro" id="IPR046335">
    <property type="entry name" value="LacI/GalR-like_sensor"/>
</dbReference>
<comment type="caution">
    <text evidence="5">The sequence shown here is derived from an EMBL/GenBank/DDBJ whole genome shotgun (WGS) entry which is preliminary data.</text>
</comment>
<evidence type="ECO:0000256" key="2">
    <source>
        <dbReference type="ARBA" id="ARBA00023125"/>
    </source>
</evidence>
<accession>A0ABU1JQU0</accession>
<reference evidence="5 6" key="1">
    <citation type="submission" date="2023-07" db="EMBL/GenBank/DDBJ databases">
        <title>Sorghum-associated microbial communities from plants grown in Nebraska, USA.</title>
        <authorList>
            <person name="Schachtman D."/>
        </authorList>
    </citation>
    <scope>NUCLEOTIDE SEQUENCE [LARGE SCALE GENOMIC DNA]</scope>
    <source>
        <strain evidence="5 6">584</strain>
    </source>
</reference>
<dbReference type="PANTHER" id="PTHR30146">
    <property type="entry name" value="LACI-RELATED TRANSCRIPTIONAL REPRESSOR"/>
    <property type="match status" value="1"/>
</dbReference>
<keyword evidence="2" id="KW-0238">DNA-binding</keyword>
<dbReference type="Gene3D" id="3.40.50.2300">
    <property type="match status" value="2"/>
</dbReference>
<name>A0ABU1JQU0_9PROT</name>
<evidence type="ECO:0000313" key="6">
    <source>
        <dbReference type="Proteomes" id="UP001262410"/>
    </source>
</evidence>
<keyword evidence="6" id="KW-1185">Reference proteome</keyword>
<protein>
    <submittedName>
        <fullName evidence="5">LacI family transcriptional regulator</fullName>
    </submittedName>
</protein>
<evidence type="ECO:0000259" key="4">
    <source>
        <dbReference type="PROSITE" id="PS50932"/>
    </source>
</evidence>
<dbReference type="Pfam" id="PF00356">
    <property type="entry name" value="LacI"/>
    <property type="match status" value="1"/>
</dbReference>
<keyword evidence="1" id="KW-0805">Transcription regulation</keyword>
<dbReference type="InterPro" id="IPR000843">
    <property type="entry name" value="HTH_LacI"/>
</dbReference>
<proteinExistence type="predicted"/>
<evidence type="ECO:0000256" key="3">
    <source>
        <dbReference type="ARBA" id="ARBA00023163"/>
    </source>
</evidence>
<gene>
    <name evidence="5" type="ORF">E9232_003516</name>
</gene>
<dbReference type="InterPro" id="IPR028082">
    <property type="entry name" value="Peripla_BP_I"/>
</dbReference>
<dbReference type="EMBL" id="JAVDPW010000006">
    <property type="protein sequence ID" value="MDR6290990.1"/>
    <property type="molecule type" value="Genomic_DNA"/>
</dbReference>
<organism evidence="5 6">
    <name type="scientific">Inquilinus ginsengisoli</name>
    <dbReference type="NCBI Taxonomy" id="363840"/>
    <lineage>
        <taxon>Bacteria</taxon>
        <taxon>Pseudomonadati</taxon>
        <taxon>Pseudomonadota</taxon>
        <taxon>Alphaproteobacteria</taxon>
        <taxon>Rhodospirillales</taxon>
        <taxon>Rhodospirillaceae</taxon>
        <taxon>Inquilinus</taxon>
    </lineage>
</organism>
<dbReference type="PROSITE" id="PS50932">
    <property type="entry name" value="HTH_LACI_2"/>
    <property type="match status" value="1"/>
</dbReference>
<keyword evidence="3" id="KW-0804">Transcription</keyword>
<dbReference type="CDD" id="cd06267">
    <property type="entry name" value="PBP1_LacI_sugar_binding-like"/>
    <property type="match status" value="1"/>
</dbReference>
<dbReference type="Gene3D" id="1.10.260.40">
    <property type="entry name" value="lambda repressor-like DNA-binding domains"/>
    <property type="match status" value="1"/>
</dbReference>
<dbReference type="Proteomes" id="UP001262410">
    <property type="component" value="Unassembled WGS sequence"/>
</dbReference>
<dbReference type="SUPFAM" id="SSF53822">
    <property type="entry name" value="Periplasmic binding protein-like I"/>
    <property type="match status" value="1"/>
</dbReference>
<dbReference type="CDD" id="cd01392">
    <property type="entry name" value="HTH_LacI"/>
    <property type="match status" value="1"/>
</dbReference>
<dbReference type="PANTHER" id="PTHR30146:SF109">
    <property type="entry name" value="HTH-TYPE TRANSCRIPTIONAL REGULATOR GALS"/>
    <property type="match status" value="1"/>
</dbReference>
<sequence>MASGRVTIQDIADKLGLSKFSVSRALSGKSGVGEATRNRVLRAAHGMGYRRNQELAAATGQILFIRQEIDPVSSELWHNMLHGAEREGERLGLSIVPRQARHLADSSQLDSAVVGLILAVPRPAEVSGLAARTGLPVVCATYVNPMERIDQVVGADWESGVAVARLLLGLGHRAMAFVHGSATPLGRAERFRGFRDGALEAEGVTVDDIIFDEEADGFRQAFFAYLKAGGAPTALFCAHDGIAVNVVSDLLRLGLRVPEDISVVGFNDFAAASQVSPRLTTVRTPQVEIGAAMVRCIADRLGDAEAAARPPVRLALVAEIVIRASTGPAAGTAWLARILKLAKKAT</sequence>
<dbReference type="SUPFAM" id="SSF47413">
    <property type="entry name" value="lambda repressor-like DNA-binding domains"/>
    <property type="match status" value="1"/>
</dbReference>
<dbReference type="RefSeq" id="WP_309795863.1">
    <property type="nucleotide sequence ID" value="NZ_JAVDPW010000006.1"/>
</dbReference>
<dbReference type="Pfam" id="PF13377">
    <property type="entry name" value="Peripla_BP_3"/>
    <property type="match status" value="1"/>
</dbReference>
<evidence type="ECO:0000313" key="5">
    <source>
        <dbReference type="EMBL" id="MDR6290990.1"/>
    </source>
</evidence>
<feature type="domain" description="HTH lacI-type" evidence="4">
    <location>
        <begin position="6"/>
        <end position="57"/>
    </location>
</feature>
<dbReference type="SMART" id="SM00354">
    <property type="entry name" value="HTH_LACI"/>
    <property type="match status" value="1"/>
</dbReference>